<dbReference type="PANTHER" id="PTHR43885:SF1">
    <property type="entry name" value="SUPERFAMILY HYDROLASE, PUTATIVE (AFU_ORTHOLOGUE AFUA_4G13290)-RELATED"/>
    <property type="match status" value="1"/>
</dbReference>
<dbReference type="Pfam" id="PF13419">
    <property type="entry name" value="HAD_2"/>
    <property type="match status" value="1"/>
</dbReference>
<name>A0ABQ4PPV4_9GAMM</name>
<dbReference type="Gene3D" id="3.40.50.1000">
    <property type="entry name" value="HAD superfamily/HAD-like"/>
    <property type="match status" value="1"/>
</dbReference>
<dbReference type="InterPro" id="IPR041492">
    <property type="entry name" value="HAD_2"/>
</dbReference>
<dbReference type="NCBIfam" id="TIGR01549">
    <property type="entry name" value="HAD-SF-IA-v1"/>
    <property type="match status" value="1"/>
</dbReference>
<dbReference type="NCBIfam" id="TIGR01509">
    <property type="entry name" value="HAD-SF-IA-v3"/>
    <property type="match status" value="1"/>
</dbReference>
<dbReference type="SUPFAM" id="SSF56784">
    <property type="entry name" value="HAD-like"/>
    <property type="match status" value="1"/>
</dbReference>
<dbReference type="SFLD" id="SFLDS00003">
    <property type="entry name" value="Haloacid_Dehalogenase"/>
    <property type="match status" value="1"/>
</dbReference>
<comment type="caution">
    <text evidence="1">The sequence shown here is derived from an EMBL/GenBank/DDBJ whole genome shotgun (WGS) entry which is preliminary data.</text>
</comment>
<organism evidence="1 2">
    <name type="scientific">Shewanella sairae</name>
    <dbReference type="NCBI Taxonomy" id="190310"/>
    <lineage>
        <taxon>Bacteria</taxon>
        <taxon>Pseudomonadati</taxon>
        <taxon>Pseudomonadota</taxon>
        <taxon>Gammaproteobacteria</taxon>
        <taxon>Alteromonadales</taxon>
        <taxon>Shewanellaceae</taxon>
        <taxon>Shewanella</taxon>
    </lineage>
</organism>
<dbReference type="Gene3D" id="1.10.260.80">
    <property type="match status" value="1"/>
</dbReference>
<dbReference type="SFLD" id="SFLDG01129">
    <property type="entry name" value="C1.5:_HAD__Beta-PGM__Phosphata"/>
    <property type="match status" value="1"/>
</dbReference>
<dbReference type="InterPro" id="IPR006439">
    <property type="entry name" value="HAD-SF_hydro_IA"/>
</dbReference>
<dbReference type="EMBL" id="BPEY01000094">
    <property type="protein sequence ID" value="GIU50744.1"/>
    <property type="molecule type" value="Genomic_DNA"/>
</dbReference>
<protein>
    <submittedName>
        <fullName evidence="1">Haloacid dehalogenase</fullName>
    </submittedName>
</protein>
<dbReference type="PANTHER" id="PTHR43885">
    <property type="entry name" value="HALOACID DEHALOGENASE-LIKE HYDROLASE"/>
    <property type="match status" value="1"/>
</dbReference>
<dbReference type="InterPro" id="IPR023214">
    <property type="entry name" value="HAD_sf"/>
</dbReference>
<gene>
    <name evidence="1" type="ORF">TUM4438_37850</name>
</gene>
<accession>A0ABQ4PPV4</accession>
<reference evidence="1" key="1">
    <citation type="submission" date="2021-05" db="EMBL/GenBank/DDBJ databases">
        <title>Molecular characterization for Shewanella algae harboring chromosomal blaOXA-55-like strains isolated from clinical and environment sample.</title>
        <authorList>
            <person name="Ohama Y."/>
            <person name="Aoki K."/>
            <person name="Harada S."/>
            <person name="Moriya K."/>
            <person name="Ishii Y."/>
            <person name="Tateda K."/>
        </authorList>
    </citation>
    <scope>NUCLEOTIDE SEQUENCE</scope>
    <source>
        <strain evidence="1">JCM 11563</strain>
    </source>
</reference>
<dbReference type="Proteomes" id="UP000887104">
    <property type="component" value="Unassembled WGS sequence"/>
</dbReference>
<proteinExistence type="predicted"/>
<dbReference type="CDD" id="cd01427">
    <property type="entry name" value="HAD_like"/>
    <property type="match status" value="1"/>
</dbReference>
<evidence type="ECO:0000313" key="1">
    <source>
        <dbReference type="EMBL" id="GIU50744.1"/>
    </source>
</evidence>
<evidence type="ECO:0000313" key="2">
    <source>
        <dbReference type="Proteomes" id="UP000887104"/>
    </source>
</evidence>
<dbReference type="RefSeq" id="WP_220782773.1">
    <property type="nucleotide sequence ID" value="NZ_BPEY01000094.1"/>
</dbReference>
<dbReference type="InterPro" id="IPR036412">
    <property type="entry name" value="HAD-like_sf"/>
</dbReference>
<keyword evidence="2" id="KW-1185">Reference proteome</keyword>
<sequence length="211" mass="23347">MSITINSHVDFNQIKGVIFDLDGTLANSNPNFEGLRAELGIKPGTDILSYVNSITEPTQAEQTHAIIKHYELESSHGATWIAGAQQLMAFLTSLHIPQAILTRNMPEAAHITLANLNLTVGTDFDPLLTRFDAKAKPHPEGVKRICEQWQIKPANILFIGDYLFDLQTAHNAGTKSILYTPSVIPDYADQADIVCQCYLALIDYLRAQLQT</sequence>